<dbReference type="AlphaFoldDB" id="A0A9W7B4M9"/>
<gene>
    <name evidence="3" type="ORF">TrST_g13125</name>
</gene>
<reference evidence="4" key="1">
    <citation type="journal article" date="2023" name="Commun. Biol.">
        <title>Genome analysis of Parmales, the sister group of diatoms, reveals the evolutionary specialization of diatoms from phago-mixotrophs to photoautotrophs.</title>
        <authorList>
            <person name="Ban H."/>
            <person name="Sato S."/>
            <person name="Yoshikawa S."/>
            <person name="Yamada K."/>
            <person name="Nakamura Y."/>
            <person name="Ichinomiya M."/>
            <person name="Sato N."/>
            <person name="Blanc-Mathieu R."/>
            <person name="Endo H."/>
            <person name="Kuwata A."/>
            <person name="Ogata H."/>
        </authorList>
    </citation>
    <scope>NUCLEOTIDE SEQUENCE [LARGE SCALE GENOMIC DNA]</scope>
    <source>
        <strain evidence="4">NIES 3701</strain>
    </source>
</reference>
<dbReference type="InterPro" id="IPR032675">
    <property type="entry name" value="LRR_dom_sf"/>
</dbReference>
<feature type="transmembrane region" description="Helical" evidence="2">
    <location>
        <begin position="519"/>
        <end position="540"/>
    </location>
</feature>
<dbReference type="Proteomes" id="UP001165085">
    <property type="component" value="Unassembled WGS sequence"/>
</dbReference>
<keyword evidence="4" id="KW-1185">Reference proteome</keyword>
<dbReference type="OrthoDB" id="2016095at2759"/>
<dbReference type="Pfam" id="PF13306">
    <property type="entry name" value="LRR_5"/>
    <property type="match status" value="1"/>
</dbReference>
<sequence length="1113" mass="122817">MSGVRKTSDEEESGFELAEVKSESVLGGSASGEVERNKKRLKNLESFGPKGLHSRSSAVGGGVRQTKGGQGTLGAGLGSKTVLLVTFVALLGGGTGAEAAVISSSGFEPLSSSAGLAVTVNFERNFETIAASLGLLLCVGGGMLLLGIFKLLRQILKAEFNSIESRSHGPLVAEGNARDRDVGRILVATTTMRRTNLWLSFAMLSLCCNFTDAQNSTEPGTNFIANVMGSACGVPVPDDIVGAWSNPAALVLLACFTVVMHSAAPLFSKGISLLFKTVREPISSAREFIARLKGGAGNKVVSVFGGAGEEKKWQGVGVGSEDNQEKIHKEGKGGLREMGREVVTAKVDEKLDRADEMLDKADEHLTAMEEGLVGTIEDKTAEIEALNDASGGAKEEDEEDQEEEEEEGGEEGEEKSSVVKEPDKANATYDVLLQLFCALVAFYQYWMSDQVNYMNINLFSDHVSFECKAVYYSSIFMYKPATVSLWMVLMATSHMAYWRRVKKIPLKEQTDIDPGVPELPSNYLSAFIMWTTTFFFGLWFAMSVVYLPLLIAFLPATMAILYGVPLLFMKAPVKLVHRLCRRLGVRVTSNTSLLEMKVMAAATVVTIVSAMAFKPFYVNPNFSKWAELLKEAAMEILIQLANLTFEFDFSISLGWPSALNLPEQIPLMVSIGFLVNKYLNSVFKHMYRKYNVENWGTEKLDRADNWNVKVEKFQDLLALGPSARVITAVTMKMNKRRAEQLDKAIAEATSIDSETRRVEALIQRREKFNCGHIISSAVNNFIANNPNLEFLDLSSCIFLEELPAELGEMQHLKSFCFEGCENLKGKILVPASVTSLPKDAFRGCTEVENIRCLAPVIEDIGANAFLGCDNLLPAKLAKIVSENYDQYVFIEFLQASGRIDVPLAWKANERLRSRVRVWLANQEVAEGLYGHISEWDTSTVSEMRELFRGAEEFDEDISAWNVGNVESMEKMFAGCKSFKANIREWDVRRVSNYEGMFEGALAFKSEFGDDIAFASNFKINDSNVKELVQLWLKDQSACEAKCGHIKQWNVSAVTDMSELFKNAKRFNCDIGSWDTSRVSNMASAFEGAASFEGIGLGKWDVYHFWMLKLGAGM</sequence>
<feature type="region of interest" description="Disordered" evidence="1">
    <location>
        <begin position="387"/>
        <end position="421"/>
    </location>
</feature>
<keyword evidence="2" id="KW-0472">Membrane</keyword>
<feature type="transmembrane region" description="Helical" evidence="2">
    <location>
        <begin position="427"/>
        <end position="446"/>
    </location>
</feature>
<protein>
    <submittedName>
        <fullName evidence="3">Uncharacterized protein</fullName>
    </submittedName>
</protein>
<organism evidence="3 4">
    <name type="scientific">Triparma strigata</name>
    <dbReference type="NCBI Taxonomy" id="1606541"/>
    <lineage>
        <taxon>Eukaryota</taxon>
        <taxon>Sar</taxon>
        <taxon>Stramenopiles</taxon>
        <taxon>Ochrophyta</taxon>
        <taxon>Bolidophyceae</taxon>
        <taxon>Parmales</taxon>
        <taxon>Triparmaceae</taxon>
        <taxon>Triparma</taxon>
    </lineage>
</organism>
<dbReference type="EMBL" id="BRXY01000287">
    <property type="protein sequence ID" value="GMH83969.1"/>
    <property type="molecule type" value="Genomic_DNA"/>
</dbReference>
<dbReference type="Gene3D" id="3.80.10.10">
    <property type="entry name" value="Ribonuclease Inhibitor"/>
    <property type="match status" value="1"/>
</dbReference>
<feature type="transmembrane region" description="Helical" evidence="2">
    <location>
        <begin position="82"/>
        <end position="102"/>
    </location>
</feature>
<evidence type="ECO:0000313" key="3">
    <source>
        <dbReference type="EMBL" id="GMH83969.1"/>
    </source>
</evidence>
<comment type="caution">
    <text evidence="3">The sequence shown here is derived from an EMBL/GenBank/DDBJ whole genome shotgun (WGS) entry which is preliminary data.</text>
</comment>
<name>A0A9W7B4M9_9STRA</name>
<proteinExistence type="predicted"/>
<evidence type="ECO:0000256" key="1">
    <source>
        <dbReference type="SAM" id="MobiDB-lite"/>
    </source>
</evidence>
<feature type="transmembrane region" description="Helical" evidence="2">
    <location>
        <begin position="598"/>
        <end position="617"/>
    </location>
</feature>
<keyword evidence="2" id="KW-0812">Transmembrane</keyword>
<dbReference type="SUPFAM" id="SSF52058">
    <property type="entry name" value="L domain-like"/>
    <property type="match status" value="1"/>
</dbReference>
<dbReference type="InterPro" id="IPR026906">
    <property type="entry name" value="LRR_5"/>
</dbReference>
<dbReference type="InterPro" id="IPR005046">
    <property type="entry name" value="DUF285"/>
</dbReference>
<keyword evidence="2" id="KW-1133">Transmembrane helix</keyword>
<feature type="transmembrane region" description="Helical" evidence="2">
    <location>
        <begin position="546"/>
        <end position="568"/>
    </location>
</feature>
<dbReference type="Pfam" id="PF03382">
    <property type="entry name" value="DUF285"/>
    <property type="match status" value="2"/>
</dbReference>
<evidence type="ECO:0000313" key="4">
    <source>
        <dbReference type="Proteomes" id="UP001165085"/>
    </source>
</evidence>
<feature type="compositionally biased region" description="Acidic residues" evidence="1">
    <location>
        <begin position="395"/>
        <end position="413"/>
    </location>
</feature>
<accession>A0A9W7B4M9</accession>
<feature type="region of interest" description="Disordered" evidence="1">
    <location>
        <begin position="1"/>
        <end position="65"/>
    </location>
</feature>
<feature type="transmembrane region" description="Helical" evidence="2">
    <location>
        <begin position="481"/>
        <end position="498"/>
    </location>
</feature>
<evidence type="ECO:0000256" key="2">
    <source>
        <dbReference type="SAM" id="Phobius"/>
    </source>
</evidence>
<feature type="transmembrane region" description="Helical" evidence="2">
    <location>
        <begin position="129"/>
        <end position="152"/>
    </location>
</feature>